<feature type="chain" id="PRO_5019584601" description="Pilus assembly protein CpaD" evidence="1">
    <location>
        <begin position="23"/>
        <end position="181"/>
    </location>
</feature>
<sequence>MNKPLKKSLLIAVAAMGLSACAEVITLREGSSVQVVPMTYTWAVSLDSKGTNQAQQEIEKIMSNNWPLVANKGVSISWATSAGKKLADAIEQALIQQGVDGNNVTVTQETLPYSQDIRVQFNEAQVVTQSCTPVVIGSFGKKHGGCYAENARWHSMVNPENMIAAPAASESVGGTVQIATE</sequence>
<evidence type="ECO:0000313" key="3">
    <source>
        <dbReference type="Proteomes" id="UP000268973"/>
    </source>
</evidence>
<organism evidence="2 3">
    <name type="scientific">Vibrio aquaticus</name>
    <dbReference type="NCBI Taxonomy" id="2496559"/>
    <lineage>
        <taxon>Bacteria</taxon>
        <taxon>Pseudomonadati</taxon>
        <taxon>Pseudomonadota</taxon>
        <taxon>Gammaproteobacteria</taxon>
        <taxon>Vibrionales</taxon>
        <taxon>Vibrionaceae</taxon>
        <taxon>Vibrio</taxon>
    </lineage>
</organism>
<evidence type="ECO:0008006" key="4">
    <source>
        <dbReference type="Google" id="ProtNLM"/>
    </source>
</evidence>
<keyword evidence="3" id="KW-1185">Reference proteome</keyword>
<dbReference type="AlphaFoldDB" id="A0A432CV59"/>
<keyword evidence="1" id="KW-0732">Signal</keyword>
<evidence type="ECO:0000256" key="1">
    <source>
        <dbReference type="SAM" id="SignalP"/>
    </source>
</evidence>
<dbReference type="EMBL" id="RXZH01000004">
    <property type="protein sequence ID" value="RTZ15592.1"/>
    <property type="molecule type" value="Genomic_DNA"/>
</dbReference>
<dbReference type="Proteomes" id="UP000268973">
    <property type="component" value="Unassembled WGS sequence"/>
</dbReference>
<protein>
    <recommendedName>
        <fullName evidence="4">Pilus assembly protein CpaD</fullName>
    </recommendedName>
</protein>
<name>A0A432CV59_9VIBR</name>
<accession>A0A432CV59</accession>
<comment type="caution">
    <text evidence="2">The sequence shown here is derived from an EMBL/GenBank/DDBJ whole genome shotgun (WGS) entry which is preliminary data.</text>
</comment>
<evidence type="ECO:0000313" key="2">
    <source>
        <dbReference type="EMBL" id="RTZ15592.1"/>
    </source>
</evidence>
<gene>
    <name evidence="2" type="ORF">EJ063_10970</name>
</gene>
<feature type="signal peptide" evidence="1">
    <location>
        <begin position="1"/>
        <end position="22"/>
    </location>
</feature>
<proteinExistence type="predicted"/>
<dbReference type="OrthoDB" id="6402397at2"/>
<dbReference type="PROSITE" id="PS51257">
    <property type="entry name" value="PROKAR_LIPOPROTEIN"/>
    <property type="match status" value="1"/>
</dbReference>
<dbReference type="RefSeq" id="WP_126574322.1">
    <property type="nucleotide sequence ID" value="NZ_RXZH01000004.1"/>
</dbReference>
<reference evidence="2 3" key="1">
    <citation type="submission" date="2018-12" db="EMBL/GenBank/DDBJ databases">
        <title>Vibrio sp. isolated from China Sea.</title>
        <authorList>
            <person name="Li Y."/>
        </authorList>
    </citation>
    <scope>NUCLEOTIDE SEQUENCE [LARGE SCALE GENOMIC DNA]</scope>
    <source>
        <strain evidence="2 3">BEI207</strain>
    </source>
</reference>